<proteinExistence type="predicted"/>
<keyword evidence="1" id="KW-0812">Transmembrane</keyword>
<comment type="caution">
    <text evidence="3">The sequence shown here is derived from an EMBL/GenBank/DDBJ whole genome shotgun (WGS) entry which is preliminary data.</text>
</comment>
<dbReference type="PIRSF" id="PIRSF029543">
    <property type="entry name" value="UCP029543"/>
    <property type="match status" value="1"/>
</dbReference>
<evidence type="ECO:0000313" key="3">
    <source>
        <dbReference type="EMBL" id="PBK03952.1"/>
    </source>
</evidence>
<evidence type="ECO:0008006" key="5">
    <source>
        <dbReference type="Google" id="ProtNLM"/>
    </source>
</evidence>
<evidence type="ECO:0000256" key="1">
    <source>
        <dbReference type="SAM" id="Phobius"/>
    </source>
</evidence>
<keyword evidence="4" id="KW-1185">Reference proteome</keyword>
<dbReference type="InterPro" id="IPR046735">
    <property type="entry name" value="PA2779-like"/>
</dbReference>
<name>A0A2A3MGP7_9PSED</name>
<dbReference type="InterPro" id="IPR016924">
    <property type="entry name" value="UCP029543"/>
</dbReference>
<evidence type="ECO:0000313" key="4">
    <source>
        <dbReference type="Proteomes" id="UP000242313"/>
    </source>
</evidence>
<keyword evidence="2" id="KW-0732">Signal</keyword>
<feature type="signal peptide" evidence="2">
    <location>
        <begin position="1"/>
        <end position="31"/>
    </location>
</feature>
<feature type="chain" id="PRO_5012494768" description="PA2779 family protein" evidence="2">
    <location>
        <begin position="32"/>
        <end position="133"/>
    </location>
</feature>
<dbReference type="Pfam" id="PF20332">
    <property type="entry name" value="DUF6627"/>
    <property type="match status" value="1"/>
</dbReference>
<evidence type="ECO:0000256" key="2">
    <source>
        <dbReference type="SAM" id="SignalP"/>
    </source>
</evidence>
<feature type="transmembrane region" description="Helical" evidence="1">
    <location>
        <begin position="97"/>
        <end position="116"/>
    </location>
</feature>
<keyword evidence="1" id="KW-1133">Transmembrane helix</keyword>
<protein>
    <recommendedName>
        <fullName evidence="5">PA2779 family protein</fullName>
    </recommendedName>
</protein>
<sequence>MTFMRSTKRYLSILLTALFMLTSMASLQAQAAMVGTGEAVAQQQLSVDRAELKAMLDDQDVQAKLASLGVSQDQVEKRIDSLTADELADFNSQLDDAPAAAGVVGIIVLFLVIFIITDMLCATNVYSFVNCVN</sequence>
<keyword evidence="1" id="KW-0472">Membrane</keyword>
<dbReference type="EMBL" id="NTMR01000014">
    <property type="protein sequence ID" value="PBK03952.1"/>
    <property type="molecule type" value="Genomic_DNA"/>
</dbReference>
<dbReference type="Proteomes" id="UP000242313">
    <property type="component" value="Unassembled WGS sequence"/>
</dbReference>
<dbReference type="AlphaFoldDB" id="A0A2A3MGP7"/>
<dbReference type="NCBIfam" id="NF033919">
    <property type="entry name" value="PA2779_fam"/>
    <property type="match status" value="1"/>
</dbReference>
<organism evidence="3 4">
    <name type="scientific">Pseudomonas abyssi</name>
    <dbReference type="NCBI Taxonomy" id="170540"/>
    <lineage>
        <taxon>Bacteria</taxon>
        <taxon>Pseudomonadati</taxon>
        <taxon>Pseudomonadota</taxon>
        <taxon>Gammaproteobacteria</taxon>
        <taxon>Pseudomonadales</taxon>
        <taxon>Pseudomonadaceae</taxon>
        <taxon>Pseudomonas</taxon>
    </lineage>
</organism>
<gene>
    <name evidence="3" type="ORF">CNQ84_12180</name>
</gene>
<reference evidence="3 4" key="1">
    <citation type="submission" date="2017-09" db="EMBL/GenBank/DDBJ databases">
        <title>Pseudomonas abyssi sp. nov. isolated from Abyssopelagic Water.</title>
        <authorList>
            <person name="Wei Y."/>
        </authorList>
    </citation>
    <scope>NUCLEOTIDE SEQUENCE [LARGE SCALE GENOMIC DNA]</scope>
    <source>
        <strain evidence="3 4">MT5</strain>
    </source>
</reference>
<accession>A0A2A3MGP7</accession>